<dbReference type="PANTHER" id="PTHR24291:SF50">
    <property type="entry name" value="BIFUNCTIONAL ALBAFLAVENONE MONOOXYGENASE_TERPENE SYNTHASE"/>
    <property type="match status" value="1"/>
</dbReference>
<name>A0ABP9QWU2_9PSEU</name>
<evidence type="ECO:0000256" key="1">
    <source>
        <dbReference type="ARBA" id="ARBA00010617"/>
    </source>
</evidence>
<dbReference type="SUPFAM" id="SSF48264">
    <property type="entry name" value="Cytochrome P450"/>
    <property type="match status" value="1"/>
</dbReference>
<evidence type="ECO:0000256" key="4">
    <source>
        <dbReference type="ARBA" id="ARBA00023002"/>
    </source>
</evidence>
<dbReference type="InterPro" id="IPR017972">
    <property type="entry name" value="Cyt_P450_CS"/>
</dbReference>
<evidence type="ECO:0000256" key="7">
    <source>
        <dbReference type="RuleBase" id="RU000461"/>
    </source>
</evidence>
<reference evidence="9" key="1">
    <citation type="journal article" date="2019" name="Int. J. Syst. Evol. Microbiol.">
        <title>The Global Catalogue of Microorganisms (GCM) 10K type strain sequencing project: providing services to taxonomists for standard genome sequencing and annotation.</title>
        <authorList>
            <consortium name="The Broad Institute Genomics Platform"/>
            <consortium name="The Broad Institute Genome Sequencing Center for Infectious Disease"/>
            <person name="Wu L."/>
            <person name="Ma J."/>
        </authorList>
    </citation>
    <scope>NUCLEOTIDE SEQUENCE [LARGE SCALE GENOMIC DNA]</scope>
    <source>
        <strain evidence="9">JCM 18303</strain>
    </source>
</reference>
<comment type="similarity">
    <text evidence="1 7">Belongs to the cytochrome P450 family.</text>
</comment>
<keyword evidence="2 7" id="KW-0349">Heme</keyword>
<dbReference type="PANTHER" id="PTHR24291">
    <property type="entry name" value="CYTOCHROME P450 FAMILY 4"/>
    <property type="match status" value="1"/>
</dbReference>
<evidence type="ECO:0000256" key="2">
    <source>
        <dbReference type="ARBA" id="ARBA00022617"/>
    </source>
</evidence>
<keyword evidence="3 7" id="KW-0479">Metal-binding</keyword>
<keyword evidence="5 7" id="KW-0408">Iron</keyword>
<keyword evidence="9" id="KW-1185">Reference proteome</keyword>
<evidence type="ECO:0000313" key="8">
    <source>
        <dbReference type="EMBL" id="GAA5168659.1"/>
    </source>
</evidence>
<evidence type="ECO:0000256" key="6">
    <source>
        <dbReference type="ARBA" id="ARBA00023033"/>
    </source>
</evidence>
<sequence length="452" mass="49514">MGMAGVAVSRAPEAPLVGALPWLVRDPVGVCERAAVSGGGFARLPLGPAAVYVVSDPDLVRRVLVGNAANYTKGRLMNGIRIAFGDGLFTSEGALWRRQRRLMQPAFQPAAMSLTAEVTADIWRRRLDGWSGRVDLLAEFLHLDIAVILRVLFSADLPAGRAEELVRLADRVFAGMAGQLPAFFLPRWVPVPGRAGYRRAVDGLGTEISRLISEHRHAGSGGELLTALLTERDETGRPMSDRQVRDEVFTMFMAGYESTATSLAWTCDLVGRHPSVAERLRAEVDEVLGGREPTLDDLPGLEYAGRVLSEGLRLYPAFPMYFRAAVEADRLGGYHVPAGAQLVVCPWAAHRDPAYWPEPERFDPDRFTPERVAARHRGAYFPFGVGQRRCIGEPMALTIARLALVMLAQRFELAPAGSRPAGRYAMTYQPRGGVPVRVTPRDWFHPTEPVGG</sequence>
<dbReference type="Proteomes" id="UP001428817">
    <property type="component" value="Unassembled WGS sequence"/>
</dbReference>
<dbReference type="InterPro" id="IPR001128">
    <property type="entry name" value="Cyt_P450"/>
</dbReference>
<dbReference type="PROSITE" id="PS00086">
    <property type="entry name" value="CYTOCHROME_P450"/>
    <property type="match status" value="1"/>
</dbReference>
<dbReference type="Gene3D" id="1.10.630.10">
    <property type="entry name" value="Cytochrome P450"/>
    <property type="match status" value="1"/>
</dbReference>
<dbReference type="Pfam" id="PF00067">
    <property type="entry name" value="p450"/>
    <property type="match status" value="1"/>
</dbReference>
<evidence type="ECO:0000256" key="5">
    <source>
        <dbReference type="ARBA" id="ARBA00023004"/>
    </source>
</evidence>
<keyword evidence="4 7" id="KW-0560">Oxidoreductase</keyword>
<protein>
    <submittedName>
        <fullName evidence="8">Cytochrome P450</fullName>
    </submittedName>
</protein>
<comment type="caution">
    <text evidence="8">The sequence shown here is derived from an EMBL/GenBank/DDBJ whole genome shotgun (WGS) entry which is preliminary data.</text>
</comment>
<evidence type="ECO:0000256" key="3">
    <source>
        <dbReference type="ARBA" id="ARBA00022723"/>
    </source>
</evidence>
<organism evidence="8 9">
    <name type="scientific">Pseudonocardia eucalypti</name>
    <dbReference type="NCBI Taxonomy" id="648755"/>
    <lineage>
        <taxon>Bacteria</taxon>
        <taxon>Bacillati</taxon>
        <taxon>Actinomycetota</taxon>
        <taxon>Actinomycetes</taxon>
        <taxon>Pseudonocardiales</taxon>
        <taxon>Pseudonocardiaceae</taxon>
        <taxon>Pseudonocardia</taxon>
    </lineage>
</organism>
<gene>
    <name evidence="8" type="ORF">GCM10023321_63100</name>
</gene>
<accession>A0ABP9QWU2</accession>
<evidence type="ECO:0000313" key="9">
    <source>
        <dbReference type="Proteomes" id="UP001428817"/>
    </source>
</evidence>
<keyword evidence="6 7" id="KW-0503">Monooxygenase</keyword>
<dbReference type="PRINTS" id="PR00385">
    <property type="entry name" value="P450"/>
</dbReference>
<dbReference type="EMBL" id="BAABJP010000039">
    <property type="protein sequence ID" value="GAA5168659.1"/>
    <property type="molecule type" value="Genomic_DNA"/>
</dbReference>
<dbReference type="InterPro" id="IPR050196">
    <property type="entry name" value="Cytochrome_P450_Monoox"/>
</dbReference>
<proteinExistence type="inferred from homology"/>
<dbReference type="InterPro" id="IPR036396">
    <property type="entry name" value="Cyt_P450_sf"/>
</dbReference>
<dbReference type="PRINTS" id="PR00463">
    <property type="entry name" value="EP450I"/>
</dbReference>
<dbReference type="InterPro" id="IPR002401">
    <property type="entry name" value="Cyt_P450_E_grp-I"/>
</dbReference>